<keyword evidence="6" id="KW-0206">Cytoskeleton</keyword>
<comment type="subcellular location">
    <subcellularLocation>
        <location evidence="2">Cell projection</location>
        <location evidence="2">Cilium</location>
    </subcellularLocation>
    <subcellularLocation>
        <location evidence="1">Cytoplasm</location>
        <location evidence="1">Cytoskeleton</location>
        <location evidence="1">Microtubule organizing center</location>
        <location evidence="1">Centrosome</location>
        <location evidence="1">Centriole</location>
    </subcellularLocation>
</comment>
<dbReference type="GO" id="GO:0097730">
    <property type="term" value="C:non-motile cilium"/>
    <property type="evidence" value="ECO:0007669"/>
    <property type="project" value="TreeGrafter"/>
</dbReference>
<name>A0A9N9RRF1_9DIPT</name>
<evidence type="ECO:0000313" key="11">
    <source>
        <dbReference type="Proteomes" id="UP001153620"/>
    </source>
</evidence>
<reference evidence="10" key="2">
    <citation type="submission" date="2022-10" db="EMBL/GenBank/DDBJ databases">
        <authorList>
            <consortium name="ENA_rothamsted_submissions"/>
            <consortium name="culmorum"/>
            <person name="King R."/>
        </authorList>
    </citation>
    <scope>NUCLEOTIDE SEQUENCE</scope>
</reference>
<evidence type="ECO:0000256" key="8">
    <source>
        <dbReference type="SAM" id="MobiDB-lite"/>
    </source>
</evidence>
<dbReference type="GO" id="GO:0005814">
    <property type="term" value="C:centriole"/>
    <property type="evidence" value="ECO:0007669"/>
    <property type="project" value="UniProtKB-SubCell"/>
</dbReference>
<organism evidence="10 11">
    <name type="scientific">Chironomus riparius</name>
    <dbReference type="NCBI Taxonomy" id="315576"/>
    <lineage>
        <taxon>Eukaryota</taxon>
        <taxon>Metazoa</taxon>
        <taxon>Ecdysozoa</taxon>
        <taxon>Arthropoda</taxon>
        <taxon>Hexapoda</taxon>
        <taxon>Insecta</taxon>
        <taxon>Pterygota</taxon>
        <taxon>Neoptera</taxon>
        <taxon>Endopterygota</taxon>
        <taxon>Diptera</taxon>
        <taxon>Nematocera</taxon>
        <taxon>Chironomoidea</taxon>
        <taxon>Chironomidae</taxon>
        <taxon>Chironominae</taxon>
        <taxon>Chironomus</taxon>
    </lineage>
</organism>
<keyword evidence="5" id="KW-0970">Cilium biogenesis/degradation</keyword>
<gene>
    <name evidence="10" type="ORF">CHIRRI_LOCUS4724</name>
</gene>
<keyword evidence="7" id="KW-0966">Cell projection</keyword>
<dbReference type="EMBL" id="OU895878">
    <property type="protein sequence ID" value="CAG9801803.1"/>
    <property type="molecule type" value="Genomic_DNA"/>
</dbReference>
<dbReference type="OrthoDB" id="6343432at2759"/>
<sequence length="225" mass="26674">MDLTVSLDAREVLFHLNYMGYRNVTKEQLKSFMIDLKKLIRFDSQPQKSTTEVNFQAGPHSVNIQRLFESHTETSKLKQREKITDKNNKQIPNKAKDHVCKHKQHLTREKTSSEIEKRSTKSKDIPKKVSESDSHDKENIPKHENNQVRDNNNCQPSEKEPSKSKMWIRPKSAQSTRQINPKKRNDPVALYQEYQKDWQKFRSNICESSRSELRWTIREKMLTNH</sequence>
<dbReference type="PANTHER" id="PTHR34174">
    <property type="entry name" value="HYDROLETHALUS SYNDROME PROTEIN 1"/>
    <property type="match status" value="1"/>
</dbReference>
<evidence type="ECO:0000256" key="4">
    <source>
        <dbReference type="ARBA" id="ARBA00022490"/>
    </source>
</evidence>
<evidence type="ECO:0000256" key="6">
    <source>
        <dbReference type="ARBA" id="ARBA00023212"/>
    </source>
</evidence>
<dbReference type="Proteomes" id="UP001153620">
    <property type="component" value="Chromosome 2"/>
</dbReference>
<comment type="similarity">
    <text evidence="3">Belongs to the HYLS1 family.</text>
</comment>
<keyword evidence="11" id="KW-1185">Reference proteome</keyword>
<reference evidence="10" key="1">
    <citation type="submission" date="2022-01" db="EMBL/GenBank/DDBJ databases">
        <authorList>
            <person name="King R."/>
        </authorList>
    </citation>
    <scope>NUCLEOTIDE SEQUENCE</scope>
</reference>
<dbReference type="Pfam" id="PF15311">
    <property type="entry name" value="HYLS1_C"/>
    <property type="match status" value="1"/>
</dbReference>
<dbReference type="PANTHER" id="PTHR34174:SF1">
    <property type="entry name" value="CENTRIOLAR AND CILIOGENESIS-ASSOCIATED PROTEIN HYLS1"/>
    <property type="match status" value="1"/>
</dbReference>
<keyword evidence="4" id="KW-0963">Cytoplasm</keyword>
<feature type="compositionally biased region" description="Basic and acidic residues" evidence="8">
    <location>
        <begin position="106"/>
        <end position="147"/>
    </location>
</feature>
<dbReference type="InterPro" id="IPR027918">
    <property type="entry name" value="HYLS1_C_dom"/>
</dbReference>
<feature type="region of interest" description="Disordered" evidence="8">
    <location>
        <begin position="72"/>
        <end position="186"/>
    </location>
</feature>
<dbReference type="AlphaFoldDB" id="A0A9N9RRF1"/>
<dbReference type="GO" id="GO:0060271">
    <property type="term" value="P:cilium assembly"/>
    <property type="evidence" value="ECO:0007669"/>
    <property type="project" value="TreeGrafter"/>
</dbReference>
<evidence type="ECO:0000256" key="1">
    <source>
        <dbReference type="ARBA" id="ARBA00004114"/>
    </source>
</evidence>
<evidence type="ECO:0000259" key="9">
    <source>
        <dbReference type="Pfam" id="PF15311"/>
    </source>
</evidence>
<evidence type="ECO:0000256" key="2">
    <source>
        <dbReference type="ARBA" id="ARBA00004138"/>
    </source>
</evidence>
<feature type="domain" description="Centriolar and ciliogenesis-associated protein HYLS1 C-terminal" evidence="9">
    <location>
        <begin position="168"/>
        <end position="224"/>
    </location>
</feature>
<evidence type="ECO:0000256" key="5">
    <source>
        <dbReference type="ARBA" id="ARBA00022794"/>
    </source>
</evidence>
<evidence type="ECO:0000256" key="7">
    <source>
        <dbReference type="ARBA" id="ARBA00023273"/>
    </source>
</evidence>
<accession>A0A9N9RRF1</accession>
<feature type="compositionally biased region" description="Basic and acidic residues" evidence="8">
    <location>
        <begin position="72"/>
        <end position="98"/>
    </location>
</feature>
<proteinExistence type="inferred from homology"/>
<evidence type="ECO:0000313" key="10">
    <source>
        <dbReference type="EMBL" id="CAG9801803.1"/>
    </source>
</evidence>
<evidence type="ECO:0000256" key="3">
    <source>
        <dbReference type="ARBA" id="ARBA00010091"/>
    </source>
</evidence>
<dbReference type="InterPro" id="IPR052319">
    <property type="entry name" value="Centriolar_ciliogenesis_assoc"/>
</dbReference>
<protein>
    <recommendedName>
        <fullName evidence="9">Centriolar and ciliogenesis-associated protein HYLS1 C-terminal domain-containing protein</fullName>
    </recommendedName>
</protein>